<dbReference type="CDD" id="cd03062">
    <property type="entry name" value="TRX_Fd_Sucrase"/>
    <property type="match status" value="1"/>
</dbReference>
<sequence>MSESKFCSLLTRQSGEPLAGTAPFAKHFVFITWPKKYWQYEALDSKGGFPEGLKEWMKAQSEISGKVSIRLVSRKELSNESADLFIYPEKIHYSNILPEEITDVLKSHFLHESNSGNTTDKIEKDHILVCTHGRHDKCCAKFGQELADNLRNHLKDQQDTIEVLDSSHLGGHRFAPTMIDFPAGRAYGQLTPEEIPDYLESRKQGMVYAPAYRGSVFLPELVQVAEAYVQRFRSSKQWNCQVNISNVEKLNDEKFGCIASFNSPENSLASQTDIPDELPFTFKLKGYEGPAGCNGLNQPKMRKCWELETPLPVNIM</sequence>
<evidence type="ECO:0000313" key="1">
    <source>
        <dbReference type="EMBL" id="SVA15676.1"/>
    </source>
</evidence>
<dbReference type="Pfam" id="PF06999">
    <property type="entry name" value="Suc_Fer-like"/>
    <property type="match status" value="1"/>
</dbReference>
<evidence type="ECO:0008006" key="2">
    <source>
        <dbReference type="Google" id="ProtNLM"/>
    </source>
</evidence>
<dbReference type="PANTHER" id="PTHR31902">
    <property type="entry name" value="ACTIN PATCHES DISTAL PROTEIN 1"/>
    <property type="match status" value="1"/>
</dbReference>
<dbReference type="AlphaFoldDB" id="A0A381THU2"/>
<organism evidence="1">
    <name type="scientific">marine metagenome</name>
    <dbReference type="NCBI Taxonomy" id="408172"/>
    <lineage>
        <taxon>unclassified sequences</taxon>
        <taxon>metagenomes</taxon>
        <taxon>ecological metagenomes</taxon>
    </lineage>
</organism>
<reference evidence="1" key="1">
    <citation type="submission" date="2018-05" db="EMBL/GenBank/DDBJ databases">
        <authorList>
            <person name="Lanie J.A."/>
            <person name="Ng W.-L."/>
            <person name="Kazmierczak K.M."/>
            <person name="Andrzejewski T.M."/>
            <person name="Davidsen T.M."/>
            <person name="Wayne K.J."/>
            <person name="Tettelin H."/>
            <person name="Glass J.I."/>
            <person name="Rusch D."/>
            <person name="Podicherti R."/>
            <person name="Tsui H.-C.T."/>
            <person name="Winkler M.E."/>
        </authorList>
    </citation>
    <scope>NUCLEOTIDE SEQUENCE</scope>
</reference>
<dbReference type="Gene3D" id="3.40.30.10">
    <property type="entry name" value="Glutaredoxin"/>
    <property type="match status" value="1"/>
</dbReference>
<gene>
    <name evidence="1" type="ORF">METZ01_LOCUS68530</name>
</gene>
<dbReference type="PANTHER" id="PTHR31902:SF22">
    <property type="entry name" value="SLL1203 PROTEIN"/>
    <property type="match status" value="1"/>
</dbReference>
<proteinExistence type="predicted"/>
<dbReference type="SUPFAM" id="SSF52833">
    <property type="entry name" value="Thioredoxin-like"/>
    <property type="match status" value="1"/>
</dbReference>
<dbReference type="InterPro" id="IPR036249">
    <property type="entry name" value="Thioredoxin-like_sf"/>
</dbReference>
<dbReference type="EMBL" id="UINC01004619">
    <property type="protein sequence ID" value="SVA15676.1"/>
    <property type="molecule type" value="Genomic_DNA"/>
</dbReference>
<dbReference type="InterPro" id="IPR009737">
    <property type="entry name" value="Aim32/Apd1-like"/>
</dbReference>
<protein>
    <recommendedName>
        <fullName evidence="2">Sucrase ferredoxin</fullName>
    </recommendedName>
</protein>
<accession>A0A381THU2</accession>
<name>A0A381THU2_9ZZZZ</name>